<comment type="caution">
    <text evidence="2">The sequence shown here is derived from an EMBL/GenBank/DDBJ whole genome shotgun (WGS) entry which is preliminary data.</text>
</comment>
<dbReference type="RefSeq" id="WP_194696808.1">
    <property type="nucleotide sequence ID" value="NZ_JADKPN010000002.1"/>
</dbReference>
<evidence type="ECO:0000259" key="1">
    <source>
        <dbReference type="Pfam" id="PF08818"/>
    </source>
</evidence>
<dbReference type="Proteomes" id="UP000640489">
    <property type="component" value="Unassembled WGS sequence"/>
</dbReference>
<dbReference type="EMBL" id="JADKPN010000002">
    <property type="protein sequence ID" value="MBF4762707.1"/>
    <property type="molecule type" value="Genomic_DNA"/>
</dbReference>
<evidence type="ECO:0000313" key="2">
    <source>
        <dbReference type="EMBL" id="MBF4762707.1"/>
    </source>
</evidence>
<sequence>MVRHDPEVDAWFDRYDNPQKDLVLAVRDVVLEADPRVGECIKWQAPTFTYQGNIASFFPRSKKHVSLMFHTGAALPDPSGILEGQGSTSRSLKILDSDDLTAKTPALQGLVRSWIELREGEGVDPS</sequence>
<gene>
    <name evidence="2" type="ORF">ISU07_06175</name>
</gene>
<dbReference type="SUPFAM" id="SSF159888">
    <property type="entry name" value="YdhG-like"/>
    <property type="match status" value="1"/>
</dbReference>
<keyword evidence="3" id="KW-1185">Reference proteome</keyword>
<proteinExistence type="predicted"/>
<name>A0A930VA21_9ACTN</name>
<accession>A0A930VA21</accession>
<evidence type="ECO:0000313" key="3">
    <source>
        <dbReference type="Proteomes" id="UP000640489"/>
    </source>
</evidence>
<protein>
    <submittedName>
        <fullName evidence="2">DUF1801 domain-containing protein</fullName>
    </submittedName>
</protein>
<dbReference type="Pfam" id="PF08818">
    <property type="entry name" value="DUF1801"/>
    <property type="match status" value="1"/>
</dbReference>
<organism evidence="2 3">
    <name type="scientific">Nocardioides islandensis</name>
    <dbReference type="NCBI Taxonomy" id="433663"/>
    <lineage>
        <taxon>Bacteria</taxon>
        <taxon>Bacillati</taxon>
        <taxon>Actinomycetota</taxon>
        <taxon>Actinomycetes</taxon>
        <taxon>Propionibacteriales</taxon>
        <taxon>Nocardioidaceae</taxon>
        <taxon>Nocardioides</taxon>
    </lineage>
</organism>
<dbReference type="AlphaFoldDB" id="A0A930VA21"/>
<feature type="domain" description="YdhG-like" evidence="1">
    <location>
        <begin position="20"/>
        <end position="115"/>
    </location>
</feature>
<dbReference type="Gene3D" id="3.90.1150.200">
    <property type="match status" value="1"/>
</dbReference>
<dbReference type="InterPro" id="IPR014922">
    <property type="entry name" value="YdhG-like"/>
</dbReference>
<reference evidence="2" key="1">
    <citation type="submission" date="2020-11" db="EMBL/GenBank/DDBJ databases">
        <title>Nocardioides sp. nov., isolated from Soil of Cynanchum wilfordii Hemsley rhizosphere.</title>
        <authorList>
            <person name="Lee J.-S."/>
            <person name="Suh M.K."/>
            <person name="Kim J.-S."/>
        </authorList>
    </citation>
    <scope>NUCLEOTIDE SEQUENCE</scope>
    <source>
        <strain evidence="2">KCTC 19275</strain>
    </source>
</reference>